<dbReference type="AlphaFoldDB" id="A0A0L6TX51"/>
<protein>
    <recommendedName>
        <fullName evidence="3">Lipoprotein</fullName>
    </recommendedName>
</protein>
<accession>A0A0L6TX51</accession>
<evidence type="ECO:0000313" key="1">
    <source>
        <dbReference type="EMBL" id="KNZ40662.1"/>
    </source>
</evidence>
<evidence type="ECO:0000313" key="2">
    <source>
        <dbReference type="Proteomes" id="UP000036873"/>
    </source>
</evidence>
<name>A0A0L6TX51_9FIRM</name>
<sequence>MQRKPFTLLVIFMIFTLLLAGCTKEVDGENTYISIMSVPTEAIIPNGLILDSILSISNTDPANPEAPPTTAQLGVFGYTNKQGEVHYYVYGKKEAVDGEAIHLIEQGFYPVNYSRDNGAITLSLKDNASPINKLDLGVGTPTLFQDELPLSFYTPTELPGVYTFADANGKTNFRVYSTFLGENGNFFPAGEDGTMVAGSLPINISIEEILQSQGSNAASRLLTTPIECTNIPTSFQQ</sequence>
<keyword evidence="2" id="KW-1185">Reference proteome</keyword>
<organism evidence="1 2">
    <name type="scientific">Acetobacterium bakii</name>
    <dbReference type="NCBI Taxonomy" id="52689"/>
    <lineage>
        <taxon>Bacteria</taxon>
        <taxon>Bacillati</taxon>
        <taxon>Bacillota</taxon>
        <taxon>Clostridia</taxon>
        <taxon>Eubacteriales</taxon>
        <taxon>Eubacteriaceae</taxon>
        <taxon>Acetobacterium</taxon>
    </lineage>
</organism>
<reference evidence="2" key="1">
    <citation type="submission" date="2015-07" db="EMBL/GenBank/DDBJ databases">
        <title>Draft genome sequence of Acetobacterium bakii DSM 8293, a potential psychrophilic chemical producer through syngas fermentation.</title>
        <authorList>
            <person name="Song Y."/>
            <person name="Hwang S."/>
            <person name="Cho B.-K."/>
        </authorList>
    </citation>
    <scope>NUCLEOTIDE SEQUENCE [LARGE SCALE GENOMIC DNA]</scope>
    <source>
        <strain evidence="2">DSM 8239</strain>
    </source>
</reference>
<dbReference type="PROSITE" id="PS51257">
    <property type="entry name" value="PROKAR_LIPOPROTEIN"/>
    <property type="match status" value="1"/>
</dbReference>
<dbReference type="OrthoDB" id="1777726at2"/>
<dbReference type="EMBL" id="LGYO01000046">
    <property type="protein sequence ID" value="KNZ40662.1"/>
    <property type="molecule type" value="Genomic_DNA"/>
</dbReference>
<comment type="caution">
    <text evidence="1">The sequence shown here is derived from an EMBL/GenBank/DDBJ whole genome shotgun (WGS) entry which is preliminary data.</text>
</comment>
<gene>
    <name evidence="1" type="ORF">AKG39_16195</name>
</gene>
<proteinExistence type="predicted"/>
<dbReference type="Proteomes" id="UP000036873">
    <property type="component" value="Unassembled WGS sequence"/>
</dbReference>
<evidence type="ECO:0008006" key="3">
    <source>
        <dbReference type="Google" id="ProtNLM"/>
    </source>
</evidence>
<dbReference type="RefSeq" id="WP_050741451.1">
    <property type="nucleotide sequence ID" value="NZ_LGYO01000046.1"/>
</dbReference>